<name>A0A6L5X7V9_9BACT</name>
<protein>
    <submittedName>
        <fullName evidence="2">Uncharacterized protein</fullName>
    </submittedName>
</protein>
<evidence type="ECO:0000256" key="1">
    <source>
        <dbReference type="SAM" id="Coils"/>
    </source>
</evidence>
<dbReference type="EMBL" id="VULT01000002">
    <property type="protein sequence ID" value="MSS16449.1"/>
    <property type="molecule type" value="Genomic_DNA"/>
</dbReference>
<evidence type="ECO:0000313" key="3">
    <source>
        <dbReference type="Proteomes" id="UP000483362"/>
    </source>
</evidence>
<dbReference type="AlphaFoldDB" id="A0A6L5X7V9"/>
<gene>
    <name evidence="2" type="ORF">FYJ29_01485</name>
</gene>
<keyword evidence="1" id="KW-0175">Coiled coil</keyword>
<evidence type="ECO:0000313" key="2">
    <source>
        <dbReference type="EMBL" id="MSS16449.1"/>
    </source>
</evidence>
<sequence>MGLFDFLFGNKKIERERQEEFRLKQEAEMRLHAEEQRRQAEVRRRAEEQRNRQEQERQEAILSNFDFDSNCHQRYESGTPVKDLQVCPRFIRIRKNTNGCRGYHLKNGDGYILTATNGDTGQPQFAAKPMRVAKISDNEILLKGYIVSAQTPFGWQDIDLSDYGFSIILKKGKVDKCILHMYDRNVDLEYRIRSSQQEATSTCAKKELTETEKFVNEALAQLQMGNDGDATYHPLYQAWRSYRYDPAQLSEIQNYGEYGMGLMIFLSFGTISDIDDQQQLASLAYLFISKAINKKPTDCNLYKNRILLMLTNHEAFQYTVSSAVNTGDGLGFMGFSNFEGRDSMYKMEFADLNASPRLLLIDLFASKYRDLKLKIASNFFGQGKNEPSIVTEGKALHAKVLAYLEDKVIKDGNIDF</sequence>
<proteinExistence type="predicted"/>
<dbReference type="RefSeq" id="WP_154326978.1">
    <property type="nucleotide sequence ID" value="NZ_CP045696.1"/>
</dbReference>
<accession>A0A6L5X7V9</accession>
<dbReference type="Proteomes" id="UP000483362">
    <property type="component" value="Unassembled WGS sequence"/>
</dbReference>
<dbReference type="CDD" id="cd22265">
    <property type="entry name" value="UDM1_RNF168"/>
    <property type="match status" value="1"/>
</dbReference>
<feature type="coiled-coil region" evidence="1">
    <location>
        <begin position="10"/>
        <end position="63"/>
    </location>
</feature>
<keyword evidence="3" id="KW-1185">Reference proteome</keyword>
<reference evidence="2 3" key="1">
    <citation type="submission" date="2019-08" db="EMBL/GenBank/DDBJ databases">
        <title>In-depth cultivation of the pig gut microbiome towards novel bacterial diversity and tailored functional studies.</title>
        <authorList>
            <person name="Wylensek D."/>
            <person name="Hitch T.C.A."/>
            <person name="Clavel T."/>
        </authorList>
    </citation>
    <scope>NUCLEOTIDE SEQUENCE [LARGE SCALE GENOMIC DNA]</scope>
    <source>
        <strain evidence="2 3">Oil-RF-744-WCA-WT-10</strain>
    </source>
</reference>
<organism evidence="2 3">
    <name type="scientific">Sodaliphilus pleomorphus</name>
    <dbReference type="NCBI Taxonomy" id="2606626"/>
    <lineage>
        <taxon>Bacteria</taxon>
        <taxon>Pseudomonadati</taxon>
        <taxon>Bacteroidota</taxon>
        <taxon>Bacteroidia</taxon>
        <taxon>Bacteroidales</taxon>
        <taxon>Muribaculaceae</taxon>
        <taxon>Sodaliphilus</taxon>
    </lineage>
</organism>
<comment type="caution">
    <text evidence="2">The sequence shown here is derived from an EMBL/GenBank/DDBJ whole genome shotgun (WGS) entry which is preliminary data.</text>
</comment>